<dbReference type="AlphaFoldDB" id="A0A1D8NJP9"/>
<dbReference type="RefSeq" id="XP_068139203.1">
    <property type="nucleotide sequence ID" value="XM_068283102.1"/>
</dbReference>
<accession>A0A1D8NJP9</accession>
<dbReference type="EMBL" id="CP017557">
    <property type="protein sequence ID" value="AOW05854.1"/>
    <property type="molecule type" value="Genomic_DNA"/>
</dbReference>
<dbReference type="VEuPathDB" id="FungiDB:YALI1_E27834g"/>
<sequence length="179" mass="19629">MRAVSARQPRCTVRLYLFRKTLFGGRLADCHWSSGGLSDIYPIYPHDCTGLTLFSFQTPSLRLDATSDPVSFLVHSPSSSLAHTTCRSYSVWGADQSTTNNEHTQYPCKGALVAWRVSSHSVSKTGPPKSSNTFFTALFGVSEHLTADQAQAADQCSIIDRVYGLSKVTRTGTVLHRDP</sequence>
<name>A0A1D8NJP9_YARLL</name>
<organism evidence="1 2">
    <name type="scientific">Yarrowia lipolytica</name>
    <name type="common">Candida lipolytica</name>
    <dbReference type="NCBI Taxonomy" id="4952"/>
    <lineage>
        <taxon>Eukaryota</taxon>
        <taxon>Fungi</taxon>
        <taxon>Dikarya</taxon>
        <taxon>Ascomycota</taxon>
        <taxon>Saccharomycotina</taxon>
        <taxon>Dipodascomycetes</taxon>
        <taxon>Dipodascales</taxon>
        <taxon>Dipodascales incertae sedis</taxon>
        <taxon>Yarrowia</taxon>
    </lineage>
</organism>
<protein>
    <submittedName>
        <fullName evidence="1">Uncharacterized protein</fullName>
    </submittedName>
</protein>
<reference evidence="1 2" key="1">
    <citation type="journal article" date="2016" name="PLoS ONE">
        <title>Sequence Assembly of Yarrowia lipolytica Strain W29/CLIB89 Shows Transposable Element Diversity.</title>
        <authorList>
            <person name="Magnan C."/>
            <person name="Yu J."/>
            <person name="Chang I."/>
            <person name="Jahn E."/>
            <person name="Kanomata Y."/>
            <person name="Wu J."/>
            <person name="Zeller M."/>
            <person name="Oakes M."/>
            <person name="Baldi P."/>
            <person name="Sandmeyer S."/>
        </authorList>
    </citation>
    <scope>NUCLEOTIDE SEQUENCE [LARGE SCALE GENOMIC DNA]</scope>
    <source>
        <strain evidence="2">CLIB89(W29)</strain>
    </source>
</reference>
<dbReference type="Proteomes" id="UP000182444">
    <property type="component" value="Chromosome 1E"/>
</dbReference>
<evidence type="ECO:0000313" key="2">
    <source>
        <dbReference type="Proteomes" id="UP000182444"/>
    </source>
</evidence>
<dbReference type="GeneID" id="94583702"/>
<proteinExistence type="predicted"/>
<gene>
    <name evidence="1" type="ORF">YALI1_E27834g</name>
</gene>
<evidence type="ECO:0000313" key="1">
    <source>
        <dbReference type="EMBL" id="AOW05854.1"/>
    </source>
</evidence>